<dbReference type="PROSITE" id="PS00211">
    <property type="entry name" value="ABC_TRANSPORTER_1"/>
    <property type="match status" value="1"/>
</dbReference>
<dbReference type="InterPro" id="IPR027417">
    <property type="entry name" value="P-loop_NTPase"/>
</dbReference>
<feature type="domain" description="ABC transporter" evidence="4">
    <location>
        <begin position="15"/>
        <end position="235"/>
    </location>
</feature>
<accession>A0A919YEQ9</accession>
<dbReference type="PANTHER" id="PTHR42939">
    <property type="entry name" value="ABC TRANSPORTER ATP-BINDING PROTEIN ALBC-RELATED"/>
    <property type="match status" value="1"/>
</dbReference>
<evidence type="ECO:0000313" key="5">
    <source>
        <dbReference type="EMBL" id="GIO49847.1"/>
    </source>
</evidence>
<dbReference type="GO" id="GO:0016887">
    <property type="term" value="F:ATP hydrolysis activity"/>
    <property type="evidence" value="ECO:0007669"/>
    <property type="project" value="InterPro"/>
</dbReference>
<dbReference type="Proteomes" id="UP000682811">
    <property type="component" value="Unassembled WGS sequence"/>
</dbReference>
<evidence type="ECO:0000313" key="6">
    <source>
        <dbReference type="Proteomes" id="UP000682811"/>
    </source>
</evidence>
<keyword evidence="3 5" id="KW-0067">ATP-binding</keyword>
<dbReference type="InterPro" id="IPR051782">
    <property type="entry name" value="ABC_Transporter_VariousFunc"/>
</dbReference>
<reference evidence="5 6" key="1">
    <citation type="submission" date="2021-03" db="EMBL/GenBank/DDBJ databases">
        <title>Antimicrobial resistance genes in bacteria isolated from Japanese honey, and their potential for conferring macrolide and lincosamide resistance in the American foulbrood pathogen Paenibacillus larvae.</title>
        <authorList>
            <person name="Okamoto M."/>
            <person name="Kumagai M."/>
            <person name="Kanamori H."/>
            <person name="Takamatsu D."/>
        </authorList>
    </citation>
    <scope>NUCLEOTIDE SEQUENCE [LARGE SCALE GENOMIC DNA]</scope>
    <source>
        <strain evidence="5 6">J34TS1</strain>
    </source>
</reference>
<evidence type="ECO:0000259" key="4">
    <source>
        <dbReference type="PROSITE" id="PS50893"/>
    </source>
</evidence>
<evidence type="ECO:0000256" key="1">
    <source>
        <dbReference type="ARBA" id="ARBA00022448"/>
    </source>
</evidence>
<dbReference type="SMART" id="SM00382">
    <property type="entry name" value="AAA"/>
    <property type="match status" value="1"/>
</dbReference>
<evidence type="ECO:0000256" key="2">
    <source>
        <dbReference type="ARBA" id="ARBA00022741"/>
    </source>
</evidence>
<dbReference type="Gene3D" id="3.40.50.300">
    <property type="entry name" value="P-loop containing nucleotide triphosphate hydrolases"/>
    <property type="match status" value="1"/>
</dbReference>
<dbReference type="Pfam" id="PF00005">
    <property type="entry name" value="ABC_tran"/>
    <property type="match status" value="1"/>
</dbReference>
<evidence type="ECO:0000256" key="3">
    <source>
        <dbReference type="ARBA" id="ARBA00022840"/>
    </source>
</evidence>
<dbReference type="PROSITE" id="PS50893">
    <property type="entry name" value="ABC_TRANSPORTER_2"/>
    <property type="match status" value="1"/>
</dbReference>
<keyword evidence="6" id="KW-1185">Reference proteome</keyword>
<dbReference type="InterPro" id="IPR003439">
    <property type="entry name" value="ABC_transporter-like_ATP-bd"/>
</dbReference>
<dbReference type="InterPro" id="IPR003593">
    <property type="entry name" value="AAA+_ATPase"/>
</dbReference>
<dbReference type="GO" id="GO:0005524">
    <property type="term" value="F:ATP binding"/>
    <property type="evidence" value="ECO:0007669"/>
    <property type="project" value="UniProtKB-KW"/>
</dbReference>
<protein>
    <submittedName>
        <fullName evidence="5">ABC transporter ATP-binding protein</fullName>
    </submittedName>
</protein>
<dbReference type="InterPro" id="IPR017871">
    <property type="entry name" value="ABC_transporter-like_CS"/>
</dbReference>
<comment type="caution">
    <text evidence="5">The sequence shown here is derived from an EMBL/GenBank/DDBJ whole genome shotgun (WGS) entry which is preliminary data.</text>
</comment>
<organism evidence="5 6">
    <name type="scientific">Paenibacillus azoreducens</name>
    <dbReference type="NCBI Taxonomy" id="116718"/>
    <lineage>
        <taxon>Bacteria</taxon>
        <taxon>Bacillati</taxon>
        <taxon>Bacillota</taxon>
        <taxon>Bacilli</taxon>
        <taxon>Bacillales</taxon>
        <taxon>Paenibacillaceae</taxon>
        <taxon>Paenibacillus</taxon>
    </lineage>
</organism>
<keyword evidence="1" id="KW-0813">Transport</keyword>
<keyword evidence="2" id="KW-0547">Nucleotide-binding</keyword>
<dbReference type="SUPFAM" id="SSF52540">
    <property type="entry name" value="P-loop containing nucleoside triphosphate hydrolases"/>
    <property type="match status" value="1"/>
</dbReference>
<sequence>MVLEEVKPQKPEGLVTIQNADKVYGRRKVLKDISLTVGSGECIALVGKNGSGKSTLLRLLGGLAHPTSGIRSVRKGNLSTGYVPERFPQLPFTPREFLMSAAAVGGMDKPSAEQKVSGLLQQLDMEQYADVRMNRFSKGMLQKINLIQAMLQRPDLLLLDEPLSGLDVKAQEKLLYLLAALKRKGTAIVMSVHESKLIEEIADRVLLMKDGQVIRENRGDQDIKVTITRIVMIGPDPGAAALLAEHPGIIHYTAHLDTCEIEVLSDAVDEVLRRILDSGGSVISVIPAGGMDVHLAEVANE</sequence>
<name>A0A919YEQ9_9BACL</name>
<dbReference type="AlphaFoldDB" id="A0A919YEQ9"/>
<gene>
    <name evidence="5" type="ORF">J34TS1_46120</name>
</gene>
<proteinExistence type="predicted"/>
<dbReference type="EMBL" id="BORT01000025">
    <property type="protein sequence ID" value="GIO49847.1"/>
    <property type="molecule type" value="Genomic_DNA"/>
</dbReference>
<dbReference type="PANTHER" id="PTHR42939:SF1">
    <property type="entry name" value="ABC TRANSPORTER ATP-BINDING PROTEIN ALBC-RELATED"/>
    <property type="match status" value="1"/>
</dbReference>